<dbReference type="PANTHER" id="PTHR30221:SF20">
    <property type="entry name" value="SMALL-CONDUCTANCE MECHANOSENSITIVE CHANNEL"/>
    <property type="match status" value="1"/>
</dbReference>
<evidence type="ECO:0000256" key="3">
    <source>
        <dbReference type="ARBA" id="ARBA00022475"/>
    </source>
</evidence>
<dbReference type="Gene3D" id="2.30.30.60">
    <property type="match status" value="1"/>
</dbReference>
<dbReference type="Gene3D" id="3.30.70.100">
    <property type="match status" value="1"/>
</dbReference>
<dbReference type="GO" id="GO:0008381">
    <property type="term" value="F:mechanosensitive monoatomic ion channel activity"/>
    <property type="evidence" value="ECO:0007669"/>
    <property type="project" value="InterPro"/>
</dbReference>
<evidence type="ECO:0000256" key="4">
    <source>
        <dbReference type="ARBA" id="ARBA00022692"/>
    </source>
</evidence>
<keyword evidence="4 7" id="KW-0812">Transmembrane</keyword>
<evidence type="ECO:0000259" key="10">
    <source>
        <dbReference type="Pfam" id="PF21088"/>
    </source>
</evidence>
<feature type="domain" description="Mechanosensitive ion channel MscS" evidence="8">
    <location>
        <begin position="200"/>
        <end position="263"/>
    </location>
</feature>
<dbReference type="PROSITE" id="PS01246">
    <property type="entry name" value="UPF0003"/>
    <property type="match status" value="1"/>
</dbReference>
<comment type="subcellular location">
    <subcellularLocation>
        <location evidence="1">Cell membrane</location>
        <topology evidence="1">Multi-pass membrane protein</topology>
    </subcellularLocation>
</comment>
<comment type="caution">
    <text evidence="11">The sequence shown here is derived from an EMBL/GenBank/DDBJ whole genome shotgun (WGS) entry which is preliminary data.</text>
</comment>
<feature type="transmembrane region" description="Helical" evidence="7">
    <location>
        <begin position="113"/>
        <end position="130"/>
    </location>
</feature>
<keyword evidence="12" id="KW-1185">Reference proteome</keyword>
<feature type="domain" description="Mechanosensitive ion channel transmembrane helices 2/3" evidence="10">
    <location>
        <begin position="158"/>
        <end position="194"/>
    </location>
</feature>
<gene>
    <name evidence="11" type="ORF">GCM10008995_15310</name>
</gene>
<feature type="transmembrane region" description="Helical" evidence="7">
    <location>
        <begin position="70"/>
        <end position="93"/>
    </location>
</feature>
<evidence type="ECO:0000256" key="5">
    <source>
        <dbReference type="ARBA" id="ARBA00022989"/>
    </source>
</evidence>
<dbReference type="InterPro" id="IPR049142">
    <property type="entry name" value="MS_channel_1st"/>
</dbReference>
<evidence type="ECO:0000256" key="7">
    <source>
        <dbReference type="SAM" id="Phobius"/>
    </source>
</evidence>
<dbReference type="Pfam" id="PF21088">
    <property type="entry name" value="MS_channel_1st"/>
    <property type="match status" value="1"/>
</dbReference>
<dbReference type="SUPFAM" id="SSF50182">
    <property type="entry name" value="Sm-like ribonucleoproteins"/>
    <property type="match status" value="1"/>
</dbReference>
<dbReference type="Pfam" id="PF00924">
    <property type="entry name" value="MS_channel_2nd"/>
    <property type="match status" value="1"/>
</dbReference>
<dbReference type="InterPro" id="IPR006685">
    <property type="entry name" value="MscS_channel_2nd"/>
</dbReference>
<evidence type="ECO:0000313" key="11">
    <source>
        <dbReference type="EMBL" id="GGJ06343.1"/>
    </source>
</evidence>
<reference evidence="11" key="2">
    <citation type="submission" date="2020-09" db="EMBL/GenBank/DDBJ databases">
        <authorList>
            <person name="Sun Q."/>
            <person name="Ohkuma M."/>
        </authorList>
    </citation>
    <scope>NUCLEOTIDE SEQUENCE</scope>
    <source>
        <strain evidence="11">JCM 14359</strain>
    </source>
</reference>
<evidence type="ECO:0000259" key="9">
    <source>
        <dbReference type="Pfam" id="PF21082"/>
    </source>
</evidence>
<evidence type="ECO:0000259" key="8">
    <source>
        <dbReference type="Pfam" id="PF00924"/>
    </source>
</evidence>
<feature type="transmembrane region" description="Helical" evidence="7">
    <location>
        <begin position="32"/>
        <end position="49"/>
    </location>
</feature>
<evidence type="ECO:0000256" key="1">
    <source>
        <dbReference type="ARBA" id="ARBA00004651"/>
    </source>
</evidence>
<dbReference type="EMBL" id="BMOC01000008">
    <property type="protein sequence ID" value="GGJ06343.1"/>
    <property type="molecule type" value="Genomic_DNA"/>
</dbReference>
<dbReference type="InterPro" id="IPR011066">
    <property type="entry name" value="MscS_channel_C_sf"/>
</dbReference>
<dbReference type="Gene3D" id="1.10.287.1260">
    <property type="match status" value="1"/>
</dbReference>
<accession>A0A830EST2</accession>
<dbReference type="InterPro" id="IPR011014">
    <property type="entry name" value="MscS_channel_TM-2"/>
</dbReference>
<name>A0A830EST2_9EURY</name>
<dbReference type="PANTHER" id="PTHR30221">
    <property type="entry name" value="SMALL-CONDUCTANCE MECHANOSENSITIVE CHANNEL"/>
    <property type="match status" value="1"/>
</dbReference>
<feature type="transmembrane region" description="Helical" evidence="7">
    <location>
        <begin position="178"/>
        <end position="209"/>
    </location>
</feature>
<keyword evidence="3" id="KW-1003">Cell membrane</keyword>
<dbReference type="InterPro" id="IPR045275">
    <property type="entry name" value="MscS_archaea/bacteria_type"/>
</dbReference>
<organism evidence="11 12">
    <name type="scientific">Halobellus salinus</name>
    <dbReference type="NCBI Taxonomy" id="931585"/>
    <lineage>
        <taxon>Archaea</taxon>
        <taxon>Methanobacteriati</taxon>
        <taxon>Methanobacteriota</taxon>
        <taxon>Stenosarchaea group</taxon>
        <taxon>Halobacteria</taxon>
        <taxon>Halobacteriales</taxon>
        <taxon>Haloferacaceae</taxon>
        <taxon>Halobellus</taxon>
    </lineage>
</organism>
<dbReference type="Proteomes" id="UP000653099">
    <property type="component" value="Unassembled WGS sequence"/>
</dbReference>
<feature type="domain" description="Mechanosensitive ion channel MscS C-terminal" evidence="9">
    <location>
        <begin position="269"/>
        <end position="354"/>
    </location>
</feature>
<sequence length="385" mass="41381">MTQVFPPIALQSVLARVGTALASLSELIPSTAGRTVATFGIAVAVTAILSRTDRLHALEPERLPKTGWHLVVTLGTMVVAATGGLVIVAVWGLSDQLLGVFTTNLGPEALVRVGISVLFLIGAYTMTGLIRQLVEEIAQARGSLGEHEREIAFRVGQVTLYIVSVLLILTLWQVNIGGILVGAGFLGIVVGMAARQTLGALLAGFVLMFSRPFEIGDWIEVGDNEGIVTDITIVNTRIQTFDGEYVMIPNDVVSAQSLINRSRKGRLRIEVEVGVDYDADAERAAEVAQSAVKDLDDPMTVPTPQVVLKRFGDSAVVLGVRYWIDNPSARRRWRSRTAVMGAVKRAFEAEGIKIPFPQRELMGREEAEGVVLAGGDGDGTEGREQ</sequence>
<keyword evidence="6 7" id="KW-0472">Membrane</keyword>
<dbReference type="InterPro" id="IPR049278">
    <property type="entry name" value="MS_channel_C"/>
</dbReference>
<comment type="similarity">
    <text evidence="2">Belongs to the MscS (TC 1.A.23) family.</text>
</comment>
<evidence type="ECO:0000256" key="6">
    <source>
        <dbReference type="ARBA" id="ARBA00023136"/>
    </source>
</evidence>
<dbReference type="AlphaFoldDB" id="A0A830EST2"/>
<evidence type="ECO:0000313" key="12">
    <source>
        <dbReference type="Proteomes" id="UP000653099"/>
    </source>
</evidence>
<dbReference type="InterPro" id="IPR023408">
    <property type="entry name" value="MscS_beta-dom_sf"/>
</dbReference>
<proteinExistence type="inferred from homology"/>
<protein>
    <submittedName>
        <fullName evidence="11">Mechanosensitive ion channel protein MscS</fullName>
    </submittedName>
</protein>
<dbReference type="GO" id="GO:0005886">
    <property type="term" value="C:plasma membrane"/>
    <property type="evidence" value="ECO:0007669"/>
    <property type="project" value="UniProtKB-SubCell"/>
</dbReference>
<feature type="transmembrane region" description="Helical" evidence="7">
    <location>
        <begin position="151"/>
        <end position="172"/>
    </location>
</feature>
<dbReference type="SUPFAM" id="SSF82861">
    <property type="entry name" value="Mechanosensitive channel protein MscS (YggB), transmembrane region"/>
    <property type="match status" value="1"/>
</dbReference>
<dbReference type="Pfam" id="PF21082">
    <property type="entry name" value="MS_channel_3rd"/>
    <property type="match status" value="1"/>
</dbReference>
<evidence type="ECO:0000256" key="2">
    <source>
        <dbReference type="ARBA" id="ARBA00008017"/>
    </source>
</evidence>
<dbReference type="InterPro" id="IPR010920">
    <property type="entry name" value="LSM_dom_sf"/>
</dbReference>
<keyword evidence="5 7" id="KW-1133">Transmembrane helix</keyword>
<dbReference type="InterPro" id="IPR006686">
    <property type="entry name" value="MscS_channel_CS"/>
</dbReference>
<reference evidence="11" key="1">
    <citation type="journal article" date="2014" name="Int. J. Syst. Evol. Microbiol.">
        <title>Complete genome sequence of Corynebacterium casei LMG S-19264T (=DSM 44701T), isolated from a smear-ripened cheese.</title>
        <authorList>
            <consortium name="US DOE Joint Genome Institute (JGI-PGF)"/>
            <person name="Walter F."/>
            <person name="Albersmeier A."/>
            <person name="Kalinowski J."/>
            <person name="Ruckert C."/>
        </authorList>
    </citation>
    <scope>NUCLEOTIDE SEQUENCE</scope>
    <source>
        <strain evidence="11">JCM 14359</strain>
    </source>
</reference>
<dbReference type="SUPFAM" id="SSF82689">
    <property type="entry name" value="Mechanosensitive channel protein MscS (YggB), C-terminal domain"/>
    <property type="match status" value="1"/>
</dbReference>